<evidence type="ECO:0000313" key="3">
    <source>
        <dbReference type="Proteomes" id="UP000192257"/>
    </source>
</evidence>
<gene>
    <name evidence="2" type="ORF">TM35_000191010</name>
</gene>
<dbReference type="RefSeq" id="XP_028881923.1">
    <property type="nucleotide sequence ID" value="XM_029026599.1"/>
</dbReference>
<evidence type="ECO:0000259" key="1">
    <source>
        <dbReference type="PROSITE" id="PS50280"/>
    </source>
</evidence>
<dbReference type="InterPro" id="IPR001214">
    <property type="entry name" value="SET_dom"/>
</dbReference>
<dbReference type="VEuPathDB" id="TriTrypDB:TM35_000191010"/>
<dbReference type="EMBL" id="NBCO01000019">
    <property type="protein sequence ID" value="ORC87857.1"/>
    <property type="molecule type" value="Genomic_DNA"/>
</dbReference>
<dbReference type="AlphaFoldDB" id="A0A1X0NT21"/>
<dbReference type="SUPFAM" id="SSF82199">
    <property type="entry name" value="SET domain"/>
    <property type="match status" value="1"/>
</dbReference>
<sequence length="286" mass="32338">MWRHHLRRLEIVVHPELRRQVVPMKQIHGIFCSSESNGIDEGELLCCVPFFNTIATNIAIASPWGTELMHAISSYSVIADGVKVDYSKESAITTVFCALAMLYGRNPLSDYLQWISLERGDEDEIRRKLGDDGYIKLQTIDKLNNSILLALCEDAAKIGSRIPVEAMDKAHKICSSRCVDVPRSHKIFGGPSLVPFMDLINHSDKEPNVAVYMDTASSLRDALRNSKKLSKDVFEKFCSTQCPFYVIARTTRDVAAGEELHYQYVDTRTDSAQDLLFWASRFHFCP</sequence>
<reference evidence="2 3" key="1">
    <citation type="submission" date="2017-03" db="EMBL/GenBank/DDBJ databases">
        <title>An alternative strategy for trypanosome survival in the mammalian bloodstream revealed through genome and transcriptome analysis of the ubiquitous bovine parasite Trypanosoma (Megatrypanum) theileri.</title>
        <authorList>
            <person name="Kelly S."/>
            <person name="Ivens A."/>
            <person name="Mott A."/>
            <person name="O'Neill E."/>
            <person name="Emms D."/>
            <person name="Macleod O."/>
            <person name="Voorheis P."/>
            <person name="Matthews J."/>
            <person name="Matthews K."/>
            <person name="Carrington M."/>
        </authorList>
    </citation>
    <scope>NUCLEOTIDE SEQUENCE [LARGE SCALE GENOMIC DNA]</scope>
    <source>
        <strain evidence="2">Edinburgh</strain>
    </source>
</reference>
<dbReference type="Proteomes" id="UP000192257">
    <property type="component" value="Unassembled WGS sequence"/>
</dbReference>
<accession>A0A1X0NT21</accession>
<feature type="domain" description="SET" evidence="1">
    <location>
        <begin position="7"/>
        <end position="265"/>
    </location>
</feature>
<name>A0A1X0NT21_9TRYP</name>
<dbReference type="PROSITE" id="PS50280">
    <property type="entry name" value="SET"/>
    <property type="match status" value="1"/>
</dbReference>
<dbReference type="Gene3D" id="3.90.1410.10">
    <property type="entry name" value="set domain protein methyltransferase, domain 1"/>
    <property type="match status" value="1"/>
</dbReference>
<comment type="caution">
    <text evidence="2">The sequence shown here is derived from an EMBL/GenBank/DDBJ whole genome shotgun (WGS) entry which is preliminary data.</text>
</comment>
<dbReference type="OrthoDB" id="270426at2759"/>
<keyword evidence="3" id="KW-1185">Reference proteome</keyword>
<dbReference type="GeneID" id="39986379"/>
<proteinExistence type="predicted"/>
<protein>
    <recommendedName>
        <fullName evidence="1">SET domain-containing protein</fullName>
    </recommendedName>
</protein>
<organism evidence="2 3">
    <name type="scientific">Trypanosoma theileri</name>
    <dbReference type="NCBI Taxonomy" id="67003"/>
    <lineage>
        <taxon>Eukaryota</taxon>
        <taxon>Discoba</taxon>
        <taxon>Euglenozoa</taxon>
        <taxon>Kinetoplastea</taxon>
        <taxon>Metakinetoplastina</taxon>
        <taxon>Trypanosomatida</taxon>
        <taxon>Trypanosomatidae</taxon>
        <taxon>Trypanosoma</taxon>
    </lineage>
</organism>
<evidence type="ECO:0000313" key="2">
    <source>
        <dbReference type="EMBL" id="ORC87857.1"/>
    </source>
</evidence>
<dbReference type="InterPro" id="IPR046341">
    <property type="entry name" value="SET_dom_sf"/>
</dbReference>